<dbReference type="GO" id="GO:0006325">
    <property type="term" value="P:chromatin organization"/>
    <property type="evidence" value="ECO:0007669"/>
    <property type="project" value="UniProtKB-KW"/>
</dbReference>
<feature type="region of interest" description="Disordered" evidence="6">
    <location>
        <begin position="214"/>
        <end position="270"/>
    </location>
</feature>
<evidence type="ECO:0000256" key="2">
    <source>
        <dbReference type="ARBA" id="ARBA00022853"/>
    </source>
</evidence>
<dbReference type="GO" id="GO:2000779">
    <property type="term" value="P:regulation of double-strand break repair"/>
    <property type="evidence" value="ECO:0007669"/>
    <property type="project" value="TreeGrafter"/>
</dbReference>
<dbReference type="InterPro" id="IPR036361">
    <property type="entry name" value="SAP_dom_sf"/>
</dbReference>
<evidence type="ECO:0000256" key="6">
    <source>
        <dbReference type="SAM" id="MobiDB-lite"/>
    </source>
</evidence>
<dbReference type="OMA" id="TIMEWAS"/>
<dbReference type="Proteomes" id="UP000007799">
    <property type="component" value="Unassembled WGS sequence"/>
</dbReference>
<dbReference type="Gene3D" id="1.10.30.10">
    <property type="entry name" value="High mobility group box domain"/>
    <property type="match status" value="1"/>
</dbReference>
<dbReference type="SMART" id="SM00398">
    <property type="entry name" value="HMG"/>
    <property type="match status" value="1"/>
</dbReference>
<evidence type="ECO:0000256" key="3">
    <source>
        <dbReference type="ARBA" id="ARBA00023125"/>
    </source>
</evidence>
<dbReference type="InterPro" id="IPR009071">
    <property type="entry name" value="HMG_box_dom"/>
</dbReference>
<feature type="domain" description="HMG box" evidence="7">
    <location>
        <begin position="267"/>
        <end position="335"/>
    </location>
</feature>
<dbReference type="GO" id="GO:0005634">
    <property type="term" value="C:nucleus"/>
    <property type="evidence" value="ECO:0007669"/>
    <property type="project" value="UniProtKB-SubCell"/>
</dbReference>
<dbReference type="CDD" id="cd00084">
    <property type="entry name" value="HMG-box_SF"/>
    <property type="match status" value="1"/>
</dbReference>
<dbReference type="RefSeq" id="XP_004995682.1">
    <property type="nucleotide sequence ID" value="XM_004995625.1"/>
</dbReference>
<keyword evidence="2" id="KW-0156">Chromatin regulator</keyword>
<evidence type="ECO:0000313" key="10">
    <source>
        <dbReference type="Proteomes" id="UP000007799"/>
    </source>
</evidence>
<feature type="compositionally biased region" description="Acidic residues" evidence="6">
    <location>
        <begin position="65"/>
        <end position="75"/>
    </location>
</feature>
<feature type="DNA-binding region" description="HMG box" evidence="5">
    <location>
        <begin position="267"/>
        <end position="335"/>
    </location>
</feature>
<dbReference type="InterPro" id="IPR044198">
    <property type="entry name" value="DEK"/>
</dbReference>
<feature type="region of interest" description="Disordered" evidence="6">
    <location>
        <begin position="287"/>
        <end position="306"/>
    </location>
</feature>
<dbReference type="SUPFAM" id="SSF68906">
    <property type="entry name" value="SAP domain"/>
    <property type="match status" value="1"/>
</dbReference>
<dbReference type="InterPro" id="IPR014876">
    <property type="entry name" value="DEK_C"/>
</dbReference>
<dbReference type="KEGG" id="sre:PTSG_03093"/>
<protein>
    <submittedName>
        <fullName evidence="9">Uncharacterized protein</fullName>
    </submittedName>
</protein>
<name>F2U480_SALR5</name>
<feature type="compositionally biased region" description="Basic and acidic residues" evidence="6">
    <location>
        <begin position="316"/>
        <end position="328"/>
    </location>
</feature>
<dbReference type="Gene3D" id="1.10.10.60">
    <property type="entry name" value="Homeodomain-like"/>
    <property type="match status" value="1"/>
</dbReference>
<evidence type="ECO:0000256" key="5">
    <source>
        <dbReference type="PROSITE-ProRule" id="PRU00267"/>
    </source>
</evidence>
<sequence>MGDTADAATTVATTKAEVPAVPASQNDDQDSTAEAKKEVRVDGENGHDENDNNNDDDKNDKNDDSNSDEDDDDVPLFEANLIVQGKRERKKPQNLLEQLSKEAKTKKPKQNEQGQGSAEPLGSNEVIEAFLTRHKADQLTEIHRFLYGKPGTRNARKKSIREFRGFPEDMPDMLRQRRRDHLAKKPLKVLKDLCQGLDISVTGKKDEILDTIMEWASNPKPSGSAAGLKKRKKKAARKGSTKGKQQKKAPASSPRTTSAKRKSTGAAKEPLSAFQLFLKDSIAAYRRDNPEASIVETNQALRSKWDGMASDERQAYEDAAALERRLAEEASESPAKKSKATTPASKRGRKAVSTKGKRSGGPGGKKAGGRKASTTKGIRSTLSNEQVVSDDSDVGEEEEEDEKKQTKETKSMDEEEDGDAEGDDDEDDDDEDDDDEGDDGQEAKETKQAGKKQQAKAISDDEDEEEDEDEDEDDGGDGDGGSSPTDKHIRDAVFETLKGHDLSTMTKKKVKAAISDKFPNVDLTDKTDVIVAAITDYVNEHSA</sequence>
<dbReference type="GO" id="GO:0042393">
    <property type="term" value="F:histone binding"/>
    <property type="evidence" value="ECO:0007669"/>
    <property type="project" value="TreeGrafter"/>
</dbReference>
<dbReference type="PANTHER" id="PTHR13468">
    <property type="entry name" value="DEK PROTEIN"/>
    <property type="match status" value="1"/>
</dbReference>
<dbReference type="InParanoid" id="F2U480"/>
<feature type="compositionally biased region" description="Acidic residues" evidence="6">
    <location>
        <begin position="460"/>
        <end position="477"/>
    </location>
</feature>
<dbReference type="EMBL" id="GL832961">
    <property type="protein sequence ID" value="EGD82446.1"/>
    <property type="molecule type" value="Genomic_DNA"/>
</dbReference>
<feature type="compositionally biased region" description="Basic and acidic residues" evidence="6">
    <location>
        <begin position="402"/>
        <end position="412"/>
    </location>
</feature>
<keyword evidence="10" id="KW-1185">Reference proteome</keyword>
<dbReference type="SUPFAM" id="SSF109715">
    <property type="entry name" value="DEK C-terminal domain"/>
    <property type="match status" value="1"/>
</dbReference>
<feature type="compositionally biased region" description="Acidic residues" evidence="6">
    <location>
        <begin position="388"/>
        <end position="401"/>
    </location>
</feature>
<dbReference type="Pfam" id="PF00505">
    <property type="entry name" value="HMG_box"/>
    <property type="match status" value="1"/>
</dbReference>
<feature type="region of interest" description="Disordered" evidence="6">
    <location>
        <begin position="316"/>
        <end position="490"/>
    </location>
</feature>
<dbReference type="Pfam" id="PF08766">
    <property type="entry name" value="DEK_C"/>
    <property type="match status" value="1"/>
</dbReference>
<organism evidence="10">
    <name type="scientific">Salpingoeca rosetta (strain ATCC 50818 / BSB-021)</name>
    <dbReference type="NCBI Taxonomy" id="946362"/>
    <lineage>
        <taxon>Eukaryota</taxon>
        <taxon>Choanoflagellata</taxon>
        <taxon>Craspedida</taxon>
        <taxon>Salpingoecidae</taxon>
        <taxon>Salpingoeca</taxon>
    </lineage>
</organism>
<comment type="subcellular location">
    <subcellularLocation>
        <location evidence="1">Nucleus</location>
    </subcellularLocation>
</comment>
<evidence type="ECO:0000256" key="1">
    <source>
        <dbReference type="ARBA" id="ARBA00004123"/>
    </source>
</evidence>
<dbReference type="GeneID" id="16076268"/>
<keyword evidence="4 5" id="KW-0539">Nucleus</keyword>
<feature type="compositionally biased region" description="Basic and acidic residues" evidence="6">
    <location>
        <begin position="33"/>
        <end position="64"/>
    </location>
</feature>
<feature type="domain" description="DEK-C" evidence="8">
    <location>
        <begin position="483"/>
        <end position="539"/>
    </location>
</feature>
<accession>F2U480</accession>
<feature type="compositionally biased region" description="Basic residues" evidence="6">
    <location>
        <begin position="228"/>
        <end position="247"/>
    </location>
</feature>
<dbReference type="AlphaFoldDB" id="F2U480"/>
<evidence type="ECO:0000259" key="7">
    <source>
        <dbReference type="PROSITE" id="PS50118"/>
    </source>
</evidence>
<feature type="compositionally biased region" description="Low complexity" evidence="6">
    <location>
        <begin position="1"/>
        <end position="23"/>
    </location>
</feature>
<dbReference type="GO" id="GO:0003677">
    <property type="term" value="F:DNA binding"/>
    <property type="evidence" value="ECO:0007669"/>
    <property type="project" value="UniProtKB-UniRule"/>
</dbReference>
<gene>
    <name evidence="9" type="ORF">PTSG_03093</name>
</gene>
<dbReference type="PROSITE" id="PS51998">
    <property type="entry name" value="DEK_C"/>
    <property type="match status" value="1"/>
</dbReference>
<feature type="compositionally biased region" description="Basic residues" evidence="6">
    <location>
        <begin position="346"/>
        <end position="358"/>
    </location>
</feature>
<reference evidence="9" key="1">
    <citation type="submission" date="2009-08" db="EMBL/GenBank/DDBJ databases">
        <title>Annotation of Salpingoeca rosetta.</title>
        <authorList>
            <consortium name="The Broad Institute Genome Sequencing Platform"/>
            <person name="Russ C."/>
            <person name="Cuomo C."/>
            <person name="Burger G."/>
            <person name="Gray M.W."/>
            <person name="Holland P.W.H."/>
            <person name="King N."/>
            <person name="Lang F.B.F."/>
            <person name="Roger A.J."/>
            <person name="Ruiz-Trillo I."/>
            <person name="Young S.K."/>
            <person name="Zeng Q."/>
            <person name="Gargeya S."/>
            <person name="Alvarado L."/>
            <person name="Berlin A."/>
            <person name="Chapman S.B."/>
            <person name="Chen Z."/>
            <person name="Freedman E."/>
            <person name="Gellesch M."/>
            <person name="Goldberg J."/>
            <person name="Griggs A."/>
            <person name="Gujja S."/>
            <person name="Heilman E."/>
            <person name="Heiman D."/>
            <person name="Howarth C."/>
            <person name="Mehta T."/>
            <person name="Neiman D."/>
            <person name="Pearson M."/>
            <person name="Roberts A."/>
            <person name="Saif S."/>
            <person name="Shea T."/>
            <person name="Shenoy N."/>
            <person name="Sisk P."/>
            <person name="Stolte C."/>
            <person name="Sykes S."/>
            <person name="White J."/>
            <person name="Yandava C."/>
            <person name="Haas B."/>
            <person name="Nusbaum C."/>
            <person name="Birren B."/>
        </authorList>
    </citation>
    <scope>NUCLEOTIDE SEQUENCE [LARGE SCALE GENOMIC DNA]</scope>
    <source>
        <strain evidence="9">ATCC 50818</strain>
    </source>
</reference>
<dbReference type="PROSITE" id="PS50118">
    <property type="entry name" value="HMG_BOX_2"/>
    <property type="match status" value="1"/>
</dbReference>
<evidence type="ECO:0000256" key="4">
    <source>
        <dbReference type="ARBA" id="ARBA00023242"/>
    </source>
</evidence>
<proteinExistence type="predicted"/>
<dbReference type="eggNOG" id="KOG2266">
    <property type="taxonomic scope" value="Eukaryota"/>
</dbReference>
<feature type="region of interest" description="Disordered" evidence="6">
    <location>
        <begin position="1"/>
        <end position="125"/>
    </location>
</feature>
<dbReference type="InterPro" id="IPR036910">
    <property type="entry name" value="HMG_box_dom_sf"/>
</dbReference>
<dbReference type="STRING" id="946362.F2U480"/>
<dbReference type="PANTHER" id="PTHR13468:SF1">
    <property type="entry name" value="PROTEIN DEK"/>
    <property type="match status" value="1"/>
</dbReference>
<dbReference type="OrthoDB" id="370884at2759"/>
<keyword evidence="3 5" id="KW-0238">DNA-binding</keyword>
<feature type="compositionally biased region" description="Acidic residues" evidence="6">
    <location>
        <begin position="413"/>
        <end position="440"/>
    </location>
</feature>
<evidence type="ECO:0000259" key="8">
    <source>
        <dbReference type="PROSITE" id="PS51998"/>
    </source>
</evidence>
<dbReference type="SUPFAM" id="SSF47095">
    <property type="entry name" value="HMG-box"/>
    <property type="match status" value="1"/>
</dbReference>
<evidence type="ECO:0000313" key="9">
    <source>
        <dbReference type="EMBL" id="EGD82446.1"/>
    </source>
</evidence>